<dbReference type="SUPFAM" id="SSF55729">
    <property type="entry name" value="Acyl-CoA N-acyltransferases (Nat)"/>
    <property type="match status" value="1"/>
</dbReference>
<dbReference type="CDD" id="cd04301">
    <property type="entry name" value="NAT_SF"/>
    <property type="match status" value="1"/>
</dbReference>
<dbReference type="PROSITE" id="PS51186">
    <property type="entry name" value="GNAT"/>
    <property type="match status" value="1"/>
</dbReference>
<keyword evidence="3 7" id="KW-0808">Transferase</keyword>
<evidence type="ECO:0000256" key="2">
    <source>
        <dbReference type="ARBA" id="ARBA00022490"/>
    </source>
</evidence>
<keyword evidence="8" id="KW-1185">Reference proteome</keyword>
<proteinExistence type="inferred from homology"/>
<sequence length="151" mass="17134">MNCDIVWSDQVQAHELFDLTQRSYSGGGWSEAVFMTDLAQPTACYFGGRVAGKLIAYVSASLVLNELSITNVAVDPAWQHQGVGEALLTTWLARFASPVRVLLEVRVSNEKAQKLYQKIGFETYYVRQKYYQNPVEAAYLMDLKINEWENE</sequence>
<dbReference type="AlphaFoldDB" id="A0A6G8AYS5"/>
<evidence type="ECO:0000256" key="1">
    <source>
        <dbReference type="ARBA" id="ARBA00005395"/>
    </source>
</evidence>
<dbReference type="InterPro" id="IPR016181">
    <property type="entry name" value="Acyl_CoA_acyltransferase"/>
</dbReference>
<feature type="domain" description="N-acetyltransferase" evidence="6">
    <location>
        <begin position="3"/>
        <end position="146"/>
    </location>
</feature>
<organism evidence="7 8">
    <name type="scientific">Weissella coleopterorum</name>
    <dbReference type="NCBI Taxonomy" id="2714949"/>
    <lineage>
        <taxon>Bacteria</taxon>
        <taxon>Bacillati</taxon>
        <taxon>Bacillota</taxon>
        <taxon>Bacilli</taxon>
        <taxon>Lactobacillales</taxon>
        <taxon>Lactobacillaceae</taxon>
        <taxon>Weissella</taxon>
    </lineage>
</organism>
<comment type="subcellular location">
    <subcellularLocation>
        <location evidence="5">Cytoplasm</location>
    </subcellularLocation>
</comment>
<evidence type="ECO:0000256" key="3">
    <source>
        <dbReference type="ARBA" id="ARBA00022679"/>
    </source>
</evidence>
<dbReference type="RefSeq" id="WP_166009595.1">
    <property type="nucleotide sequence ID" value="NZ_CP049888.1"/>
</dbReference>
<dbReference type="InterPro" id="IPR006464">
    <property type="entry name" value="AcTrfase_RimI/Ard1"/>
</dbReference>
<comment type="catalytic activity">
    <reaction evidence="5">
        <text>N-terminal L-alanyl-[ribosomal protein bS18] + acetyl-CoA = N-terminal N(alpha)-acetyl-L-alanyl-[ribosomal protein bS18] + CoA + H(+)</text>
        <dbReference type="Rhea" id="RHEA:43756"/>
        <dbReference type="Rhea" id="RHEA-COMP:10676"/>
        <dbReference type="Rhea" id="RHEA-COMP:10677"/>
        <dbReference type="ChEBI" id="CHEBI:15378"/>
        <dbReference type="ChEBI" id="CHEBI:57287"/>
        <dbReference type="ChEBI" id="CHEBI:57288"/>
        <dbReference type="ChEBI" id="CHEBI:64718"/>
        <dbReference type="ChEBI" id="CHEBI:83683"/>
        <dbReference type="EC" id="2.3.1.266"/>
    </reaction>
</comment>
<name>A0A6G8AYS5_9LACO</name>
<keyword evidence="7" id="KW-0687">Ribonucleoprotein</keyword>
<dbReference type="GO" id="GO:0005840">
    <property type="term" value="C:ribosome"/>
    <property type="evidence" value="ECO:0007669"/>
    <property type="project" value="UniProtKB-KW"/>
</dbReference>
<comment type="function">
    <text evidence="5">Acetylates the N-terminal alanine of ribosomal protein bS18.</text>
</comment>
<accession>A0A6G8AYS5</accession>
<protein>
    <recommendedName>
        <fullName evidence="5">[Ribosomal protein bS18]-alanine N-acetyltransferase</fullName>
        <ecNumber evidence="5">2.3.1.266</ecNumber>
    </recommendedName>
</protein>
<dbReference type="KEGG" id="wco:G7084_02060"/>
<comment type="similarity">
    <text evidence="1 5">Belongs to the acetyltransferase family. RimI subfamily.</text>
</comment>
<dbReference type="InterPro" id="IPR000182">
    <property type="entry name" value="GNAT_dom"/>
</dbReference>
<dbReference type="Gene3D" id="3.40.630.30">
    <property type="match status" value="1"/>
</dbReference>
<keyword evidence="2 5" id="KW-0963">Cytoplasm</keyword>
<evidence type="ECO:0000313" key="8">
    <source>
        <dbReference type="Proteomes" id="UP000500741"/>
    </source>
</evidence>
<keyword evidence="7" id="KW-0689">Ribosomal protein</keyword>
<dbReference type="EC" id="2.3.1.266" evidence="5"/>
<gene>
    <name evidence="7" type="primary">rimI</name>
    <name evidence="7" type="ORF">G7084_02060</name>
</gene>
<evidence type="ECO:0000313" key="7">
    <source>
        <dbReference type="EMBL" id="QIL50214.1"/>
    </source>
</evidence>
<dbReference type="PANTHER" id="PTHR43420:SF44">
    <property type="entry name" value="ACETYLTRANSFERASE YPEA"/>
    <property type="match status" value="1"/>
</dbReference>
<evidence type="ECO:0000256" key="4">
    <source>
        <dbReference type="ARBA" id="ARBA00023315"/>
    </source>
</evidence>
<dbReference type="PANTHER" id="PTHR43420">
    <property type="entry name" value="ACETYLTRANSFERASE"/>
    <property type="match status" value="1"/>
</dbReference>
<dbReference type="Proteomes" id="UP000500741">
    <property type="component" value="Chromosome"/>
</dbReference>
<keyword evidence="4" id="KW-0012">Acyltransferase</keyword>
<dbReference type="GO" id="GO:0008999">
    <property type="term" value="F:protein-N-terminal-alanine acetyltransferase activity"/>
    <property type="evidence" value="ECO:0007669"/>
    <property type="project" value="UniProtKB-EC"/>
</dbReference>
<dbReference type="EMBL" id="CP049888">
    <property type="protein sequence ID" value="QIL50214.1"/>
    <property type="molecule type" value="Genomic_DNA"/>
</dbReference>
<reference evidence="7 8" key="1">
    <citation type="submission" date="2020-03" db="EMBL/GenBank/DDBJ databases">
        <title>Weissella sp. nov., isolated from Cybister lewisianus.</title>
        <authorList>
            <person name="Hyun D.-W."/>
            <person name="Bae J.-W."/>
        </authorList>
    </citation>
    <scope>NUCLEOTIDE SEQUENCE [LARGE SCALE GENOMIC DNA]</scope>
    <source>
        <strain evidence="7 8">HDW19</strain>
    </source>
</reference>
<evidence type="ECO:0000259" key="6">
    <source>
        <dbReference type="PROSITE" id="PS51186"/>
    </source>
</evidence>
<dbReference type="InterPro" id="IPR050680">
    <property type="entry name" value="YpeA/RimI_acetyltransf"/>
</dbReference>
<dbReference type="GO" id="GO:0005737">
    <property type="term" value="C:cytoplasm"/>
    <property type="evidence" value="ECO:0007669"/>
    <property type="project" value="UniProtKB-SubCell"/>
</dbReference>
<evidence type="ECO:0000256" key="5">
    <source>
        <dbReference type="RuleBase" id="RU363094"/>
    </source>
</evidence>
<dbReference type="NCBIfam" id="TIGR01575">
    <property type="entry name" value="rimI"/>
    <property type="match status" value="1"/>
</dbReference>
<dbReference type="Pfam" id="PF00583">
    <property type="entry name" value="Acetyltransf_1"/>
    <property type="match status" value="1"/>
</dbReference>